<proteinExistence type="predicted"/>
<dbReference type="Proteomes" id="UP000564378">
    <property type="component" value="Unassembled WGS sequence"/>
</dbReference>
<evidence type="ECO:0000313" key="4">
    <source>
        <dbReference type="Proteomes" id="UP000564378"/>
    </source>
</evidence>
<sequence length="444" mass="48705">MIYPTARSVVLTALGAPAALVIGVLVPHYWYLGLVWIVVMAMLILLDAVTARSTRALDIEMDKPGSVGAGAPFTVTTRLRFLRGGQPDRRGVPREIQVALSVDNRLDAGGARRANVRTIDGVGELDTVFTANRRGTALIGHVWARWTGPLGLAWVQRRDYFGAEIIVTPDIGLIHDKGIQLYLRDAAIGLIAQLDRGDGTEFDALTEFQSGMDRRTIDWKQSARHTELLAKEYRTERNNHIVFALDSGRTMCEPIDGLPRIDRAISAALLTAYVALKAGDRTSLFGFAGRPHVASPTVTGARAFASLQRVAAGIDYTAEESNYTLALTTLAGQLHRRSLVIVFTDFADPTSAELMLRATARLLDRHLVLFVTMRDAELSALAHDEPQEPMDVSRAVTAHALLRERAIVIAKLQRMGAHVLEAPHGQIGTQLVSRYVELKRRSLI</sequence>
<evidence type="ECO:0000256" key="1">
    <source>
        <dbReference type="SAM" id="Phobius"/>
    </source>
</evidence>
<dbReference type="PANTHER" id="PTHR33608">
    <property type="entry name" value="BLL2464 PROTEIN"/>
    <property type="match status" value="1"/>
</dbReference>
<dbReference type="InterPro" id="IPR002881">
    <property type="entry name" value="DUF58"/>
</dbReference>
<dbReference type="PANTHER" id="PTHR33608:SF3">
    <property type="entry name" value="SLR2013 PROTEIN"/>
    <property type="match status" value="1"/>
</dbReference>
<keyword evidence="1" id="KW-0472">Membrane</keyword>
<keyword evidence="1" id="KW-0812">Transmembrane</keyword>
<comment type="caution">
    <text evidence="3">The sequence shown here is derived from an EMBL/GenBank/DDBJ whole genome shotgun (WGS) entry which is preliminary data.</text>
</comment>
<dbReference type="SUPFAM" id="SSF53300">
    <property type="entry name" value="vWA-like"/>
    <property type="match status" value="1"/>
</dbReference>
<feature type="transmembrane region" description="Helical" evidence="1">
    <location>
        <begin position="33"/>
        <end position="51"/>
    </location>
</feature>
<name>A0A842HSM1_9SPHN</name>
<accession>A0A842HSM1</accession>
<feature type="domain" description="DUF58" evidence="2">
    <location>
        <begin position="207"/>
        <end position="380"/>
    </location>
</feature>
<dbReference type="Gene3D" id="3.40.50.410">
    <property type="entry name" value="von Willebrand factor, type A domain"/>
    <property type="match status" value="1"/>
</dbReference>
<dbReference type="CDD" id="cd00198">
    <property type="entry name" value="vWFA"/>
    <property type="match status" value="1"/>
</dbReference>
<dbReference type="Pfam" id="PF01882">
    <property type="entry name" value="DUF58"/>
    <property type="match status" value="1"/>
</dbReference>
<evidence type="ECO:0000259" key="2">
    <source>
        <dbReference type="Pfam" id="PF01882"/>
    </source>
</evidence>
<dbReference type="AlphaFoldDB" id="A0A842HSM1"/>
<dbReference type="InterPro" id="IPR036465">
    <property type="entry name" value="vWFA_dom_sf"/>
</dbReference>
<protein>
    <submittedName>
        <fullName evidence="3">DUF58 domain-containing protein</fullName>
    </submittedName>
</protein>
<dbReference type="RefSeq" id="WP_185800088.1">
    <property type="nucleotide sequence ID" value="NZ_JACJVJ010000001.1"/>
</dbReference>
<gene>
    <name evidence="3" type="ORF">H6P80_04315</name>
</gene>
<keyword evidence="4" id="KW-1185">Reference proteome</keyword>
<dbReference type="EMBL" id="JACJVJ010000001">
    <property type="protein sequence ID" value="MBC2776838.1"/>
    <property type="molecule type" value="Genomic_DNA"/>
</dbReference>
<reference evidence="3 4" key="1">
    <citation type="submission" date="2020-08" db="EMBL/GenBank/DDBJ databases">
        <title>Draft genome sequence of Parasphingopyxis sp. GrpM-11.</title>
        <authorList>
            <person name="Oh J."/>
            <person name="Roh D.-H."/>
        </authorList>
    </citation>
    <scope>NUCLEOTIDE SEQUENCE [LARGE SCALE GENOMIC DNA]</scope>
    <source>
        <strain evidence="3 4">GrpM-11</strain>
    </source>
</reference>
<evidence type="ECO:0000313" key="3">
    <source>
        <dbReference type="EMBL" id="MBC2776838.1"/>
    </source>
</evidence>
<keyword evidence="1" id="KW-1133">Transmembrane helix</keyword>
<organism evidence="3 4">
    <name type="scientific">Parasphingopyxis marina</name>
    <dbReference type="NCBI Taxonomy" id="2761622"/>
    <lineage>
        <taxon>Bacteria</taxon>
        <taxon>Pseudomonadati</taxon>
        <taxon>Pseudomonadota</taxon>
        <taxon>Alphaproteobacteria</taxon>
        <taxon>Sphingomonadales</taxon>
        <taxon>Sphingomonadaceae</taxon>
        <taxon>Parasphingopyxis</taxon>
    </lineage>
</organism>